<evidence type="ECO:0000313" key="1">
    <source>
        <dbReference type="EMBL" id="KAJ3005176.1"/>
    </source>
</evidence>
<evidence type="ECO:0000313" key="2">
    <source>
        <dbReference type="Proteomes" id="UP001144978"/>
    </source>
</evidence>
<keyword evidence="2" id="KW-1185">Reference proteome</keyword>
<dbReference type="EMBL" id="JANSHE010001020">
    <property type="protein sequence ID" value="KAJ3005176.1"/>
    <property type="molecule type" value="Genomic_DNA"/>
</dbReference>
<dbReference type="Proteomes" id="UP001144978">
    <property type="component" value="Unassembled WGS sequence"/>
</dbReference>
<name>A0ACC1PYX6_9APHY</name>
<proteinExistence type="predicted"/>
<accession>A0ACC1PYX6</accession>
<sequence>MPLSTASVGRPGAYVHIMGKIAALITDSMWLLSTRNLQLVYFNGPADVPGGYAILSHVWQAKEQSFQDIKQLQPAEELEAQAYVSPDDDRLFDERFCPKIRGCVRTARDYGLDWVWIDTCCIDKTSSAEIQEAINSMFRCGWRRIAPHSAKSKWFTRGWTLQELIAPMELIFMSTEWMFLGSKACLARLLEEITSVDAQILNFYRKLDDVSVARRMSWASTRQTTRLEDQAYSLLGIFGISMPTIYGEGEEAFRRLQEEIMKRSSDRTLLVWGTYLTPPTADAFRDTEVEFAYQFWLIKDKPSLHPLFARSPSDFAQSALIVPLTLSELLRSVQLFRVEVPDSNLQDFYADIVTTGRGSRCHWPIIRGERISIALLPCASGTGHCIGLVLSMSPPEPKDHIYHIGASGLRGMSSGFGWVQASEACRLVEINAEFMQIVAFANTGFESPTTEKPLHRLSTLTDKLSAPIKAIYIKTYATTSPAFEQLEHAVEPRTMSPYPRLHIPAHVLRKLAIGGFRVKAWRMRRLPVISSPCDPSIALGPGSRFLAIPFLHEFTSEAFFVVLIQPNFQLLRFLVDIVIFPSKPCLDWNPIASAYCALGLKIPWCPGGRNIEEQNDVGKPPWEGLRSNIRFGRGFLGGRDSRACQFEAGNERRRVQGTVTATVPGREAILQLSVGGSVFNALGSFSVPLSMAPKDLAEDTCLERQVDQGEVGRHRKHAKALRSPAESEVEAAAFATPFTVAGLLQLHQEENPLLQRPHSLTDLFWIELSCLLQSALLLPDLWSASFKPTVARRSSRRSRSLDSRPHIFNPEGLPMKGACDISLSVPIAMH</sequence>
<organism evidence="1 2">
    <name type="scientific">Trametes sanguinea</name>
    <dbReference type="NCBI Taxonomy" id="158606"/>
    <lineage>
        <taxon>Eukaryota</taxon>
        <taxon>Fungi</taxon>
        <taxon>Dikarya</taxon>
        <taxon>Basidiomycota</taxon>
        <taxon>Agaricomycotina</taxon>
        <taxon>Agaricomycetes</taxon>
        <taxon>Polyporales</taxon>
        <taxon>Polyporaceae</taxon>
        <taxon>Trametes</taxon>
    </lineage>
</organism>
<comment type="caution">
    <text evidence="1">The sequence shown here is derived from an EMBL/GenBank/DDBJ whole genome shotgun (WGS) entry which is preliminary data.</text>
</comment>
<protein>
    <submittedName>
        <fullName evidence="1">Uncharacterized protein</fullName>
    </submittedName>
</protein>
<gene>
    <name evidence="1" type="ORF">NUW54_g4461</name>
</gene>
<reference evidence="1" key="1">
    <citation type="submission" date="2022-08" db="EMBL/GenBank/DDBJ databases">
        <title>Genome Sequence of Pycnoporus sanguineus.</title>
        <authorList>
            <person name="Buettner E."/>
        </authorList>
    </citation>
    <scope>NUCLEOTIDE SEQUENCE</scope>
    <source>
        <strain evidence="1">CG-C14</strain>
    </source>
</reference>